<reference evidence="8" key="1">
    <citation type="journal article" date="2022" name="Cell">
        <title>Repeat-based holocentromeres influence genome architecture and karyotype evolution.</title>
        <authorList>
            <person name="Hofstatter P.G."/>
            <person name="Thangavel G."/>
            <person name="Lux T."/>
            <person name="Neumann P."/>
            <person name="Vondrak T."/>
            <person name="Novak P."/>
            <person name="Zhang M."/>
            <person name="Costa L."/>
            <person name="Castellani M."/>
            <person name="Scott A."/>
            <person name="Toegelov H."/>
            <person name="Fuchs J."/>
            <person name="Mata-Sucre Y."/>
            <person name="Dias Y."/>
            <person name="Vanzela A.L.L."/>
            <person name="Huettel B."/>
            <person name="Almeida C.C.S."/>
            <person name="Simkova H."/>
            <person name="Souza G."/>
            <person name="Pedrosa-Harand A."/>
            <person name="Macas J."/>
            <person name="Mayer K.F.X."/>
            <person name="Houben A."/>
            <person name="Marques A."/>
        </authorList>
    </citation>
    <scope>NUCLEOTIDE SEQUENCE</scope>
    <source>
        <strain evidence="8">RhyBre1mFocal</strain>
    </source>
</reference>
<protein>
    <recommendedName>
        <fullName evidence="7">ATP-dependent Clp protease proteolytic subunit</fullName>
    </recommendedName>
</protein>
<dbReference type="GO" id="GO:0004252">
    <property type="term" value="F:serine-type endopeptidase activity"/>
    <property type="evidence" value="ECO:0007669"/>
    <property type="project" value="InterPro"/>
</dbReference>
<evidence type="ECO:0000256" key="7">
    <source>
        <dbReference type="RuleBase" id="RU003567"/>
    </source>
</evidence>
<dbReference type="Gene3D" id="3.90.226.10">
    <property type="entry name" value="2-enoyl-CoA Hydratase, Chain A, domain 1"/>
    <property type="match status" value="1"/>
</dbReference>
<dbReference type="SUPFAM" id="SSF52096">
    <property type="entry name" value="ClpP/crotonase"/>
    <property type="match status" value="1"/>
</dbReference>
<name>A0A9Q0CD79_9POAL</name>
<keyword evidence="9" id="KW-1185">Reference proteome</keyword>
<dbReference type="PANTHER" id="PTHR10381:SF11">
    <property type="entry name" value="ATP-DEPENDENT CLP PROTEASE PROTEOLYTIC SUBUNIT, MITOCHONDRIAL"/>
    <property type="match status" value="1"/>
</dbReference>
<feature type="active site" evidence="6">
    <location>
        <position position="93"/>
    </location>
</feature>
<keyword evidence="5" id="KW-0720">Serine protease</keyword>
<dbReference type="PANTHER" id="PTHR10381">
    <property type="entry name" value="ATP-DEPENDENT CLP PROTEASE PROTEOLYTIC SUBUNIT"/>
    <property type="match status" value="1"/>
</dbReference>
<dbReference type="InterPro" id="IPR029045">
    <property type="entry name" value="ClpP/crotonase-like_dom_sf"/>
</dbReference>
<evidence type="ECO:0000256" key="5">
    <source>
        <dbReference type="ARBA" id="ARBA00022825"/>
    </source>
</evidence>
<evidence type="ECO:0000313" key="8">
    <source>
        <dbReference type="EMBL" id="KAJ1691612.1"/>
    </source>
</evidence>
<evidence type="ECO:0000256" key="4">
    <source>
        <dbReference type="ARBA" id="ARBA00022801"/>
    </source>
</evidence>
<dbReference type="InterPro" id="IPR001907">
    <property type="entry name" value="ClpP"/>
</dbReference>
<dbReference type="Pfam" id="PF00574">
    <property type="entry name" value="CLP_protease"/>
    <property type="match status" value="1"/>
</dbReference>
<organism evidence="8 9">
    <name type="scientific">Rhynchospora breviuscula</name>
    <dbReference type="NCBI Taxonomy" id="2022672"/>
    <lineage>
        <taxon>Eukaryota</taxon>
        <taxon>Viridiplantae</taxon>
        <taxon>Streptophyta</taxon>
        <taxon>Embryophyta</taxon>
        <taxon>Tracheophyta</taxon>
        <taxon>Spermatophyta</taxon>
        <taxon>Magnoliopsida</taxon>
        <taxon>Liliopsida</taxon>
        <taxon>Poales</taxon>
        <taxon>Cyperaceae</taxon>
        <taxon>Cyperoideae</taxon>
        <taxon>Rhynchosporeae</taxon>
        <taxon>Rhynchospora</taxon>
    </lineage>
</organism>
<keyword evidence="4" id="KW-0378">Hydrolase</keyword>
<evidence type="ECO:0000313" key="9">
    <source>
        <dbReference type="Proteomes" id="UP001151287"/>
    </source>
</evidence>
<proteinExistence type="inferred from homology"/>
<evidence type="ECO:0000256" key="1">
    <source>
        <dbReference type="ARBA" id="ARBA00007039"/>
    </source>
</evidence>
<dbReference type="InterPro" id="IPR023562">
    <property type="entry name" value="ClpP/TepA"/>
</dbReference>
<evidence type="ECO:0000256" key="2">
    <source>
        <dbReference type="ARBA" id="ARBA00011607"/>
    </source>
</evidence>
<dbReference type="GO" id="GO:0004176">
    <property type="term" value="F:ATP-dependent peptidase activity"/>
    <property type="evidence" value="ECO:0007669"/>
    <property type="project" value="InterPro"/>
</dbReference>
<dbReference type="GO" id="GO:0009368">
    <property type="term" value="C:endopeptidase Clp complex"/>
    <property type="evidence" value="ECO:0007669"/>
    <property type="project" value="TreeGrafter"/>
</dbReference>
<sequence length="190" mass="21034">MVVGERKYRDIIVDVFSHLLEKRIVFVTGEITNKTSAVVVAELLHLELQNPKEPIYMIINSPGGVVTAGLAIYDMMQMISCPIQTIYLGEACSMASLLLATGSPGYRFCSTNAKVMIHQPSGAAVGQATDIAIHTVEILKIRDKLNSIYQKHTGRAIEEIEQCMERDFFMDAEQAKKFGIIDSVIDCHQA</sequence>
<dbReference type="GO" id="GO:0006515">
    <property type="term" value="P:protein quality control for misfolded or incompletely synthesized proteins"/>
    <property type="evidence" value="ECO:0007669"/>
    <property type="project" value="TreeGrafter"/>
</dbReference>
<comment type="similarity">
    <text evidence="1 7">Belongs to the peptidase S14 family.</text>
</comment>
<dbReference type="PROSITE" id="PS00381">
    <property type="entry name" value="CLP_PROTEASE_SER"/>
    <property type="match status" value="1"/>
</dbReference>
<comment type="subunit">
    <text evidence="2">Component of the chloroplastic Clp protease core complex.</text>
</comment>
<dbReference type="OrthoDB" id="2017408at2759"/>
<accession>A0A9Q0CD79</accession>
<comment type="caution">
    <text evidence="8">The sequence shown here is derived from an EMBL/GenBank/DDBJ whole genome shotgun (WGS) entry which is preliminary data.</text>
</comment>
<comment type="catalytic activity">
    <reaction evidence="6">
        <text>Hydrolysis of proteins to small peptides in the presence of ATP and magnesium. alpha-casein is the usual test substrate. In the absence of ATP, only oligopeptides shorter than five residues are hydrolyzed (such as succinyl-Leu-Tyr-|-NHMec, and Leu-Tyr-Leu-|-Tyr-Trp, in which cleavage of the -Tyr-|-Leu- and -Tyr-|-Trp bonds also occurs).</text>
        <dbReference type="EC" id="3.4.21.92"/>
    </reaction>
</comment>
<evidence type="ECO:0000256" key="3">
    <source>
        <dbReference type="ARBA" id="ARBA00022670"/>
    </source>
</evidence>
<dbReference type="GO" id="GO:0009536">
    <property type="term" value="C:plastid"/>
    <property type="evidence" value="ECO:0007669"/>
    <property type="project" value="UniProtKB-ARBA"/>
</dbReference>
<dbReference type="CDD" id="cd07017">
    <property type="entry name" value="S14_ClpP_2"/>
    <property type="match status" value="1"/>
</dbReference>
<dbReference type="Proteomes" id="UP001151287">
    <property type="component" value="Unassembled WGS sequence"/>
</dbReference>
<dbReference type="EMBL" id="JAMQYH010000004">
    <property type="protein sequence ID" value="KAJ1691612.1"/>
    <property type="molecule type" value="Genomic_DNA"/>
</dbReference>
<gene>
    <name evidence="8" type="ORF">LUZ63_015767</name>
</gene>
<dbReference type="PRINTS" id="PR00127">
    <property type="entry name" value="CLPPROTEASEP"/>
</dbReference>
<keyword evidence="3" id="KW-0645">Protease</keyword>
<evidence type="ECO:0000256" key="6">
    <source>
        <dbReference type="PROSITE-ProRule" id="PRU10085"/>
    </source>
</evidence>
<dbReference type="GO" id="GO:0051117">
    <property type="term" value="F:ATPase binding"/>
    <property type="evidence" value="ECO:0007669"/>
    <property type="project" value="TreeGrafter"/>
</dbReference>
<dbReference type="HAMAP" id="MF_00444">
    <property type="entry name" value="ClpP"/>
    <property type="match status" value="1"/>
</dbReference>
<dbReference type="InterPro" id="IPR018215">
    <property type="entry name" value="ClpP_Ser_AS"/>
</dbReference>
<dbReference type="AlphaFoldDB" id="A0A9Q0CD79"/>